<dbReference type="OrthoDB" id="448561at2759"/>
<evidence type="ECO:0000256" key="1">
    <source>
        <dbReference type="SAM" id="Coils"/>
    </source>
</evidence>
<proteinExistence type="predicted"/>
<name>A0A812P4I4_9DINO</name>
<organism evidence="3 4">
    <name type="scientific">Symbiodinium natans</name>
    <dbReference type="NCBI Taxonomy" id="878477"/>
    <lineage>
        <taxon>Eukaryota</taxon>
        <taxon>Sar</taxon>
        <taxon>Alveolata</taxon>
        <taxon>Dinophyceae</taxon>
        <taxon>Suessiales</taxon>
        <taxon>Symbiodiniaceae</taxon>
        <taxon>Symbiodinium</taxon>
    </lineage>
</organism>
<feature type="coiled-coil region" evidence="1">
    <location>
        <begin position="294"/>
        <end position="321"/>
    </location>
</feature>
<keyword evidence="4" id="KW-1185">Reference proteome</keyword>
<accession>A0A812P4I4</accession>
<feature type="coiled-coil region" evidence="1">
    <location>
        <begin position="74"/>
        <end position="108"/>
    </location>
</feature>
<reference evidence="3" key="1">
    <citation type="submission" date="2021-02" db="EMBL/GenBank/DDBJ databases">
        <authorList>
            <person name="Dougan E. K."/>
            <person name="Rhodes N."/>
            <person name="Thang M."/>
            <person name="Chan C."/>
        </authorList>
    </citation>
    <scope>NUCLEOTIDE SEQUENCE</scope>
</reference>
<feature type="region of interest" description="Disordered" evidence="2">
    <location>
        <begin position="185"/>
        <end position="206"/>
    </location>
</feature>
<comment type="caution">
    <text evidence="3">The sequence shown here is derived from an EMBL/GenBank/DDBJ whole genome shotgun (WGS) entry which is preliminary data.</text>
</comment>
<protein>
    <submittedName>
        <fullName evidence="3">Uncharacterized protein</fullName>
    </submittedName>
</protein>
<gene>
    <name evidence="3" type="ORF">SNAT2548_LOCUS18406</name>
</gene>
<feature type="compositionally biased region" description="Basic and acidic residues" evidence="2">
    <location>
        <begin position="185"/>
        <end position="200"/>
    </location>
</feature>
<sequence>MPGNEPKSTDQAWEAALGVHTGGSVALAVAKLQDPAMRRLYQEVDELEARLGLHGERQIRECRMAARCEADTMKAQASAELTEAHNEVEALQTQVLEHEQSLKRNSRRFMEIQRQLKKIRMPAKQEHKRLADREHEEMEETVAATIELEVCLQEQHEEQRRILQRELEQRDVVHAELRRSLLEAEERERKVSQEAQDRSSLETSTSELQDQLEFCRAWTEDLEAAMSSMQSIVSTNMEQLHELSQQNMRLIQDTSVVHEPICQAHVLKDRREHSSAELHELLQDGNGCALDEQLQESEQQRLKLEDTIAALRHDARQLQSAMTMQRSMQELQDEFSTAVQHHESITRRRNELTLEIQRWGPLRAKAESQDHSFGGLLRPSPCIERAEQQVQGLEQEVQLAEKALLDDLSAKLAARERRVQFLAHRWLQRRSPEDAFREPKREAPRDDIS</sequence>
<evidence type="ECO:0000256" key="2">
    <source>
        <dbReference type="SAM" id="MobiDB-lite"/>
    </source>
</evidence>
<dbReference type="EMBL" id="CAJNDS010002145">
    <property type="protein sequence ID" value="CAE7350034.1"/>
    <property type="molecule type" value="Genomic_DNA"/>
</dbReference>
<dbReference type="Proteomes" id="UP000604046">
    <property type="component" value="Unassembled WGS sequence"/>
</dbReference>
<evidence type="ECO:0000313" key="4">
    <source>
        <dbReference type="Proteomes" id="UP000604046"/>
    </source>
</evidence>
<keyword evidence="1" id="KW-0175">Coiled coil</keyword>
<evidence type="ECO:0000313" key="3">
    <source>
        <dbReference type="EMBL" id="CAE7350034.1"/>
    </source>
</evidence>
<dbReference type="AlphaFoldDB" id="A0A812P4I4"/>